<comment type="caution">
    <text evidence="2">The sequence shown here is derived from an EMBL/GenBank/DDBJ whole genome shotgun (WGS) entry which is preliminary data.</text>
</comment>
<reference evidence="2" key="1">
    <citation type="submission" date="2023-02" db="EMBL/GenBank/DDBJ databases">
        <title>Nocardiopsis ansamitocini NBRC 112285.</title>
        <authorList>
            <person name="Ichikawa N."/>
            <person name="Sato H."/>
            <person name="Tonouchi N."/>
        </authorList>
    </citation>
    <scope>NUCLEOTIDE SEQUENCE</scope>
    <source>
        <strain evidence="2">NBRC 112285</strain>
    </source>
</reference>
<protein>
    <submittedName>
        <fullName evidence="2">Uncharacterized protein</fullName>
    </submittedName>
</protein>
<gene>
    <name evidence="2" type="ORF">Nans01_47680</name>
</gene>
<evidence type="ECO:0000256" key="1">
    <source>
        <dbReference type="SAM" id="MobiDB-lite"/>
    </source>
</evidence>
<name>A0A9W6UL68_9ACTN</name>
<feature type="region of interest" description="Disordered" evidence="1">
    <location>
        <begin position="1"/>
        <end position="39"/>
    </location>
</feature>
<proteinExistence type="predicted"/>
<evidence type="ECO:0000313" key="3">
    <source>
        <dbReference type="Proteomes" id="UP001165092"/>
    </source>
</evidence>
<dbReference type="EMBL" id="BSQG01000014">
    <property type="protein sequence ID" value="GLU50417.1"/>
    <property type="molecule type" value="Genomic_DNA"/>
</dbReference>
<feature type="compositionally biased region" description="Basic and acidic residues" evidence="1">
    <location>
        <begin position="18"/>
        <end position="39"/>
    </location>
</feature>
<accession>A0A9W6UL68</accession>
<sequence>MRAPSLQRGVIDLDTSDVEARPGKNLDDAGAHRSEPHHSDLAEFLDHAAHHKGLIPAGRDTAPVARS</sequence>
<organism evidence="2 3">
    <name type="scientific">Nocardiopsis ansamitocini</name>
    <dbReference type="NCBI Taxonomy" id="1670832"/>
    <lineage>
        <taxon>Bacteria</taxon>
        <taxon>Bacillati</taxon>
        <taxon>Actinomycetota</taxon>
        <taxon>Actinomycetes</taxon>
        <taxon>Streptosporangiales</taxon>
        <taxon>Nocardiopsidaceae</taxon>
        <taxon>Nocardiopsis</taxon>
    </lineage>
</organism>
<keyword evidence="3" id="KW-1185">Reference proteome</keyword>
<evidence type="ECO:0000313" key="2">
    <source>
        <dbReference type="EMBL" id="GLU50417.1"/>
    </source>
</evidence>
<dbReference type="AlphaFoldDB" id="A0A9W6UL68"/>
<dbReference type="Proteomes" id="UP001165092">
    <property type="component" value="Unassembled WGS sequence"/>
</dbReference>